<accession>A0A699GK69</accession>
<dbReference type="AlphaFoldDB" id="A0A699GK69"/>
<comment type="caution">
    <text evidence="2">The sequence shown here is derived from an EMBL/GenBank/DDBJ whole genome shotgun (WGS) entry which is preliminary data.</text>
</comment>
<feature type="region of interest" description="Disordered" evidence="1">
    <location>
        <begin position="281"/>
        <end position="318"/>
    </location>
</feature>
<protein>
    <submittedName>
        <fullName evidence="2">Uncharacterized protein</fullName>
    </submittedName>
</protein>
<gene>
    <name evidence="2" type="ORF">Tci_002102</name>
</gene>
<reference evidence="2" key="1">
    <citation type="journal article" date="2019" name="Sci. Rep.">
        <title>Draft genome of Tanacetum cinerariifolium, the natural source of mosquito coil.</title>
        <authorList>
            <person name="Yamashiro T."/>
            <person name="Shiraishi A."/>
            <person name="Satake H."/>
            <person name="Nakayama K."/>
        </authorList>
    </citation>
    <scope>NUCLEOTIDE SEQUENCE</scope>
</reference>
<feature type="compositionally biased region" description="Basic and acidic residues" evidence="1">
    <location>
        <begin position="281"/>
        <end position="301"/>
    </location>
</feature>
<proteinExistence type="predicted"/>
<evidence type="ECO:0000313" key="2">
    <source>
        <dbReference type="EMBL" id="GEU30124.1"/>
    </source>
</evidence>
<feature type="region of interest" description="Disordered" evidence="1">
    <location>
        <begin position="175"/>
        <end position="263"/>
    </location>
</feature>
<sequence>MRQPWRTFVAIINRFISSKITGLDRLTESRAQILQVCLQTQDYQQYRALIPDEMINQHIKDSKAYKTYLDFANEKDTPKKARKFKKVASPSKKLSLVLEKVPTVKPDRAKKPAKKSTTVPTAYVVIKDTPSEFVSKKKTPAKVDRGKDMDLLSDVMELVSNQKFLMSLKTRQLVGTSTKPEVPDVPKYQSKSKNESWGDSDDDESDDVTKDDDDVDGDNEASNSEKTDSDEDENPNLNQNEDKEEEYKEEYVHTPYSYGFTDDDEECEELYKDVNVRLKDAEHEEERKGDAKMIDVGHDDSSQQTTYEQVKDDEHCTRSNGSFVVSRVSITKIEK</sequence>
<dbReference type="EMBL" id="BKCJ010000129">
    <property type="protein sequence ID" value="GEU30124.1"/>
    <property type="molecule type" value="Genomic_DNA"/>
</dbReference>
<evidence type="ECO:0000256" key="1">
    <source>
        <dbReference type="SAM" id="MobiDB-lite"/>
    </source>
</evidence>
<name>A0A699GK69_TANCI</name>
<organism evidence="2">
    <name type="scientific">Tanacetum cinerariifolium</name>
    <name type="common">Dalmatian daisy</name>
    <name type="synonym">Chrysanthemum cinerariifolium</name>
    <dbReference type="NCBI Taxonomy" id="118510"/>
    <lineage>
        <taxon>Eukaryota</taxon>
        <taxon>Viridiplantae</taxon>
        <taxon>Streptophyta</taxon>
        <taxon>Embryophyta</taxon>
        <taxon>Tracheophyta</taxon>
        <taxon>Spermatophyta</taxon>
        <taxon>Magnoliopsida</taxon>
        <taxon>eudicotyledons</taxon>
        <taxon>Gunneridae</taxon>
        <taxon>Pentapetalae</taxon>
        <taxon>asterids</taxon>
        <taxon>campanulids</taxon>
        <taxon>Asterales</taxon>
        <taxon>Asteraceae</taxon>
        <taxon>Asteroideae</taxon>
        <taxon>Anthemideae</taxon>
        <taxon>Anthemidinae</taxon>
        <taxon>Tanacetum</taxon>
    </lineage>
</organism>
<feature type="compositionally biased region" description="Acidic residues" evidence="1">
    <location>
        <begin position="198"/>
        <end position="219"/>
    </location>
</feature>